<dbReference type="Proteomes" id="UP000799757">
    <property type="component" value="Unassembled WGS sequence"/>
</dbReference>
<feature type="compositionally biased region" description="Low complexity" evidence="1">
    <location>
        <begin position="63"/>
        <end position="73"/>
    </location>
</feature>
<evidence type="ECO:0000256" key="1">
    <source>
        <dbReference type="SAM" id="MobiDB-lite"/>
    </source>
</evidence>
<evidence type="ECO:0000313" key="2">
    <source>
        <dbReference type="EMBL" id="KAF2788337.1"/>
    </source>
</evidence>
<feature type="compositionally biased region" description="Polar residues" evidence="1">
    <location>
        <begin position="74"/>
        <end position="87"/>
    </location>
</feature>
<evidence type="ECO:0000313" key="3">
    <source>
        <dbReference type="Proteomes" id="UP000799757"/>
    </source>
</evidence>
<feature type="region of interest" description="Disordered" evidence="1">
    <location>
        <begin position="63"/>
        <end position="87"/>
    </location>
</feature>
<reference evidence="2" key="1">
    <citation type="journal article" date="2020" name="Stud. Mycol.">
        <title>101 Dothideomycetes genomes: a test case for predicting lifestyles and emergence of pathogens.</title>
        <authorList>
            <person name="Haridas S."/>
            <person name="Albert R."/>
            <person name="Binder M."/>
            <person name="Bloem J."/>
            <person name="Labutti K."/>
            <person name="Salamov A."/>
            <person name="Andreopoulos B."/>
            <person name="Baker S."/>
            <person name="Barry K."/>
            <person name="Bills G."/>
            <person name="Bluhm B."/>
            <person name="Cannon C."/>
            <person name="Castanera R."/>
            <person name="Culley D."/>
            <person name="Daum C."/>
            <person name="Ezra D."/>
            <person name="Gonzalez J."/>
            <person name="Henrissat B."/>
            <person name="Kuo A."/>
            <person name="Liang C."/>
            <person name="Lipzen A."/>
            <person name="Lutzoni F."/>
            <person name="Magnuson J."/>
            <person name="Mondo S."/>
            <person name="Nolan M."/>
            <person name="Ohm R."/>
            <person name="Pangilinan J."/>
            <person name="Park H.-J."/>
            <person name="Ramirez L."/>
            <person name="Alfaro M."/>
            <person name="Sun H."/>
            <person name="Tritt A."/>
            <person name="Yoshinaga Y."/>
            <person name="Zwiers L.-H."/>
            <person name="Turgeon B."/>
            <person name="Goodwin S."/>
            <person name="Spatafora J."/>
            <person name="Crous P."/>
            <person name="Grigoriev I."/>
        </authorList>
    </citation>
    <scope>NUCLEOTIDE SEQUENCE</scope>
    <source>
        <strain evidence="2">CBS 109.77</strain>
    </source>
</reference>
<dbReference type="AlphaFoldDB" id="A0A6A6WX87"/>
<accession>A0A6A6WX87</accession>
<keyword evidence="3" id="KW-1185">Reference proteome</keyword>
<organism evidence="2 3">
    <name type="scientific">Melanomma pulvis-pyrius CBS 109.77</name>
    <dbReference type="NCBI Taxonomy" id="1314802"/>
    <lineage>
        <taxon>Eukaryota</taxon>
        <taxon>Fungi</taxon>
        <taxon>Dikarya</taxon>
        <taxon>Ascomycota</taxon>
        <taxon>Pezizomycotina</taxon>
        <taxon>Dothideomycetes</taxon>
        <taxon>Pleosporomycetidae</taxon>
        <taxon>Pleosporales</taxon>
        <taxon>Melanommataceae</taxon>
        <taxon>Melanomma</taxon>
    </lineage>
</organism>
<protein>
    <submittedName>
        <fullName evidence="2">Uncharacterized protein</fullName>
    </submittedName>
</protein>
<name>A0A6A6WX87_9PLEO</name>
<dbReference type="EMBL" id="MU002225">
    <property type="protein sequence ID" value="KAF2788337.1"/>
    <property type="molecule type" value="Genomic_DNA"/>
</dbReference>
<proteinExistence type="predicted"/>
<sequence length="228" mass="24913">MPLRRSSSFLEQCTGRISESRKAWEAASRSPFGNEATSLRRHRVRERPAGPWATALAASLFSSSPRRTSSGVSKQFSQHASSPSPVTTRLVAARHAHSFPNSPDRGRPPSFLIKASEAMKDMCIAQRLVKAFFHITLSPPPQAPTRLTLGDQQPSMTPPELIAQDLSRLSSTLAMRRGTSYLITITSTSGHYTSLPTEIAAHLRPLRELAEVSPQPGQSLPLQAMAIH</sequence>
<gene>
    <name evidence="2" type="ORF">K505DRAFT_342184</name>
</gene>